<protein>
    <submittedName>
        <fullName evidence="2">Uncharacterized protein</fullName>
    </submittedName>
</protein>
<name>A0AAN7Y836_ELEMC</name>
<reference evidence="2 3" key="1">
    <citation type="journal article" date="2023" name="Genes (Basel)">
        <title>Chromosome-Level Genome Assembly and Circadian Gene Repertoire of the Patagonia Blennie Eleginops maclovinus-The Closest Ancestral Proxy of Antarctic Cryonotothenioids.</title>
        <authorList>
            <person name="Cheng C.C."/>
            <person name="Rivera-Colon A.G."/>
            <person name="Minhas B.F."/>
            <person name="Wilson L."/>
            <person name="Rayamajhi N."/>
            <person name="Vargas-Chacoff L."/>
            <person name="Catchen J.M."/>
        </authorList>
    </citation>
    <scope>NUCLEOTIDE SEQUENCE [LARGE SCALE GENOMIC DNA]</scope>
    <source>
        <strain evidence="2">JMC-PN-2008</strain>
    </source>
</reference>
<proteinExistence type="predicted"/>
<evidence type="ECO:0000256" key="1">
    <source>
        <dbReference type="SAM" id="MobiDB-lite"/>
    </source>
</evidence>
<keyword evidence="3" id="KW-1185">Reference proteome</keyword>
<reference evidence="2 3" key="2">
    <citation type="journal article" date="2023" name="Mol. Biol. Evol.">
        <title>Genomics of Secondarily Temperate Adaptation in the Only Non-Antarctic Icefish.</title>
        <authorList>
            <person name="Rivera-Colon A.G."/>
            <person name="Rayamajhi N."/>
            <person name="Minhas B.F."/>
            <person name="Madrigal G."/>
            <person name="Bilyk K.T."/>
            <person name="Yoon V."/>
            <person name="Hune M."/>
            <person name="Gregory S."/>
            <person name="Cheng C.H.C."/>
            <person name="Catchen J.M."/>
        </authorList>
    </citation>
    <scope>NUCLEOTIDE SEQUENCE [LARGE SCALE GENOMIC DNA]</scope>
    <source>
        <strain evidence="2">JMC-PN-2008</strain>
    </source>
</reference>
<accession>A0AAN7Y836</accession>
<sequence length="234" mass="25300">MALRVCRLCVPGDEIKCNPPPLSRSSVVPFREAPAYSKRRRGQSSGSGNDHSPSSLSAPRVLLRSNSDNNLNVSQYQQQQQQQQQQHGSPGTWAPHLQPHPHRGPQQGPVAAWRLSSTPQPVTPAAPADAQRQPQWQRGGADHGEGGEEPVSLPQPAGGGGPTGGTSTETAQVRHTVFVCGSFIPLFIFTRSRRANLQVRGVHMTQTVFSVNILTVEFQNSGDLVRARDSLKEG</sequence>
<comment type="caution">
    <text evidence="2">The sequence shown here is derived from an EMBL/GenBank/DDBJ whole genome shotgun (WGS) entry which is preliminary data.</text>
</comment>
<dbReference type="AlphaFoldDB" id="A0AAN7Y836"/>
<evidence type="ECO:0000313" key="3">
    <source>
        <dbReference type="Proteomes" id="UP001346869"/>
    </source>
</evidence>
<dbReference type="Proteomes" id="UP001346869">
    <property type="component" value="Unassembled WGS sequence"/>
</dbReference>
<feature type="region of interest" description="Disordered" evidence="1">
    <location>
        <begin position="18"/>
        <end position="58"/>
    </location>
</feature>
<organism evidence="2 3">
    <name type="scientific">Eleginops maclovinus</name>
    <name type="common">Patagonian blennie</name>
    <name type="synonym">Eleginus maclovinus</name>
    <dbReference type="NCBI Taxonomy" id="56733"/>
    <lineage>
        <taxon>Eukaryota</taxon>
        <taxon>Metazoa</taxon>
        <taxon>Chordata</taxon>
        <taxon>Craniata</taxon>
        <taxon>Vertebrata</taxon>
        <taxon>Euteleostomi</taxon>
        <taxon>Actinopterygii</taxon>
        <taxon>Neopterygii</taxon>
        <taxon>Teleostei</taxon>
        <taxon>Neoteleostei</taxon>
        <taxon>Acanthomorphata</taxon>
        <taxon>Eupercaria</taxon>
        <taxon>Perciformes</taxon>
        <taxon>Notothenioidei</taxon>
        <taxon>Eleginopidae</taxon>
        <taxon>Eleginops</taxon>
    </lineage>
</organism>
<feature type="compositionally biased region" description="Low complexity" evidence="1">
    <location>
        <begin position="43"/>
        <end position="57"/>
    </location>
</feature>
<dbReference type="EMBL" id="JAUZQC010000003">
    <property type="protein sequence ID" value="KAK5873579.1"/>
    <property type="molecule type" value="Genomic_DNA"/>
</dbReference>
<feature type="compositionally biased region" description="Low complexity" evidence="1">
    <location>
        <begin position="75"/>
        <end position="86"/>
    </location>
</feature>
<evidence type="ECO:0000313" key="2">
    <source>
        <dbReference type="EMBL" id="KAK5873579.1"/>
    </source>
</evidence>
<feature type="region of interest" description="Disordered" evidence="1">
    <location>
        <begin position="73"/>
        <end position="168"/>
    </location>
</feature>
<feature type="compositionally biased region" description="Low complexity" evidence="1">
    <location>
        <begin position="125"/>
        <end position="137"/>
    </location>
</feature>
<gene>
    <name evidence="2" type="ORF">PBY51_018611</name>
</gene>